<gene>
    <name evidence="2" type="ORF">FIBSPDRAFT_933774</name>
</gene>
<evidence type="ECO:0000256" key="1">
    <source>
        <dbReference type="SAM" id="MobiDB-lite"/>
    </source>
</evidence>
<feature type="region of interest" description="Disordered" evidence="1">
    <location>
        <begin position="53"/>
        <end position="76"/>
    </location>
</feature>
<organism evidence="2 3">
    <name type="scientific">Athelia psychrophila</name>
    <dbReference type="NCBI Taxonomy" id="1759441"/>
    <lineage>
        <taxon>Eukaryota</taxon>
        <taxon>Fungi</taxon>
        <taxon>Dikarya</taxon>
        <taxon>Basidiomycota</taxon>
        <taxon>Agaricomycotina</taxon>
        <taxon>Agaricomycetes</taxon>
        <taxon>Agaricomycetidae</taxon>
        <taxon>Atheliales</taxon>
        <taxon>Atheliaceae</taxon>
        <taxon>Athelia</taxon>
    </lineage>
</organism>
<protein>
    <submittedName>
        <fullName evidence="2">Uncharacterized protein</fullName>
    </submittedName>
</protein>
<keyword evidence="3" id="KW-1185">Reference proteome</keyword>
<evidence type="ECO:0000313" key="2">
    <source>
        <dbReference type="EMBL" id="KZP17840.1"/>
    </source>
</evidence>
<sequence length="162" mass="17675">MANAQSGITPAIAAPHDSRWRLAENKGPSVPLLLSILTSAFLSGRRQAFLSEQKRTGWPSLPERTRPDPRRHRAARQRVPVFSLASTTCGRRVAAVLRRRKVTGGGRVGDEAQDPAAGEGRAVHGGAGHMAEAAARTHRRFTPAMRLARLTIVHRITRLITQ</sequence>
<reference evidence="2 3" key="1">
    <citation type="journal article" date="2016" name="Mol. Biol. Evol.">
        <title>Comparative Genomics of Early-Diverging Mushroom-Forming Fungi Provides Insights into the Origins of Lignocellulose Decay Capabilities.</title>
        <authorList>
            <person name="Nagy L.G."/>
            <person name="Riley R."/>
            <person name="Tritt A."/>
            <person name="Adam C."/>
            <person name="Daum C."/>
            <person name="Floudas D."/>
            <person name="Sun H."/>
            <person name="Yadav J.S."/>
            <person name="Pangilinan J."/>
            <person name="Larsson K.H."/>
            <person name="Matsuura K."/>
            <person name="Barry K."/>
            <person name="Labutti K."/>
            <person name="Kuo R."/>
            <person name="Ohm R.A."/>
            <person name="Bhattacharya S.S."/>
            <person name="Shirouzu T."/>
            <person name="Yoshinaga Y."/>
            <person name="Martin F.M."/>
            <person name="Grigoriev I.V."/>
            <person name="Hibbett D.S."/>
        </authorList>
    </citation>
    <scope>NUCLEOTIDE SEQUENCE [LARGE SCALE GENOMIC DNA]</scope>
    <source>
        <strain evidence="2 3">CBS 109695</strain>
    </source>
</reference>
<feature type="region of interest" description="Disordered" evidence="1">
    <location>
        <begin position="105"/>
        <end position="124"/>
    </location>
</feature>
<name>A0A166GHI5_9AGAM</name>
<accession>A0A166GHI5</accession>
<dbReference type="EMBL" id="KV417578">
    <property type="protein sequence ID" value="KZP17840.1"/>
    <property type="molecule type" value="Genomic_DNA"/>
</dbReference>
<evidence type="ECO:0000313" key="3">
    <source>
        <dbReference type="Proteomes" id="UP000076532"/>
    </source>
</evidence>
<dbReference type="Proteomes" id="UP000076532">
    <property type="component" value="Unassembled WGS sequence"/>
</dbReference>
<dbReference type="AlphaFoldDB" id="A0A166GHI5"/>
<proteinExistence type="predicted"/>